<dbReference type="InterPro" id="IPR050789">
    <property type="entry name" value="Diverse_Enzym_Activities"/>
</dbReference>
<reference evidence="4" key="1">
    <citation type="submission" date="2023-07" db="EMBL/GenBank/DDBJ databases">
        <title>Duganella aceri sp. nov., isolated from tree sap.</title>
        <authorList>
            <person name="Kim I.S."/>
        </authorList>
    </citation>
    <scope>NUCLEOTIDE SEQUENCE [LARGE SCALE GENOMIC DNA]</scope>
    <source>
        <strain evidence="4">SAP-35</strain>
    </source>
</reference>
<organism evidence="3 4">
    <name type="scientific">Duganella aceris</name>
    <dbReference type="NCBI Taxonomy" id="2703883"/>
    <lineage>
        <taxon>Bacteria</taxon>
        <taxon>Pseudomonadati</taxon>
        <taxon>Pseudomonadota</taxon>
        <taxon>Betaproteobacteria</taxon>
        <taxon>Burkholderiales</taxon>
        <taxon>Oxalobacteraceae</taxon>
        <taxon>Telluria group</taxon>
        <taxon>Duganella</taxon>
    </lineage>
</organism>
<evidence type="ECO:0000259" key="2">
    <source>
        <dbReference type="Pfam" id="PF00144"/>
    </source>
</evidence>
<dbReference type="RefSeq" id="WP_166102856.1">
    <property type="nucleotide sequence ID" value="NZ_JAADJT010000005.1"/>
</dbReference>
<dbReference type="InterPro" id="IPR012338">
    <property type="entry name" value="Beta-lactam/transpept-like"/>
</dbReference>
<keyword evidence="3" id="KW-0378">Hydrolase</keyword>
<dbReference type="PANTHER" id="PTHR43283">
    <property type="entry name" value="BETA-LACTAMASE-RELATED"/>
    <property type="match status" value="1"/>
</dbReference>
<feature type="domain" description="Beta-lactamase-related" evidence="2">
    <location>
        <begin position="41"/>
        <end position="327"/>
    </location>
</feature>
<dbReference type="EMBL" id="JAADJT010000005">
    <property type="protein sequence ID" value="NGZ84950.1"/>
    <property type="molecule type" value="Genomic_DNA"/>
</dbReference>
<dbReference type="GO" id="GO:0016787">
    <property type="term" value="F:hydrolase activity"/>
    <property type="evidence" value="ECO:0007669"/>
    <property type="project" value="UniProtKB-KW"/>
</dbReference>
<evidence type="ECO:0000313" key="4">
    <source>
        <dbReference type="Proteomes" id="UP000666369"/>
    </source>
</evidence>
<comment type="caution">
    <text evidence="3">The sequence shown here is derived from an EMBL/GenBank/DDBJ whole genome shotgun (WGS) entry which is preliminary data.</text>
</comment>
<gene>
    <name evidence="3" type="ORF">GW587_11885</name>
</gene>
<dbReference type="Pfam" id="PF00144">
    <property type="entry name" value="Beta-lactamase"/>
    <property type="match status" value="1"/>
</dbReference>
<dbReference type="SUPFAM" id="SSF56601">
    <property type="entry name" value="beta-lactamase/transpeptidase-like"/>
    <property type="match status" value="1"/>
</dbReference>
<feature type="signal peptide" evidence="1">
    <location>
        <begin position="1"/>
        <end position="20"/>
    </location>
</feature>
<sequence length="335" mass="35726">MNRARHLAAALLLAGGAAHAETPLAGALAQWDRDDHPDLRAVVVLRHGAVVAERYYNGETADTLHDVRSAGKSITALLAGAAADRGKLSAAGKVGQYWPASRSSAIADATLDNVLSMRSGLDAFDEDPASPGNEDKMDDAADPVAFALAIPRQTAPGTQYRYNSATAYIAGLVIEQATSTKLDDFARQTLFEPLGIARWQWIADTAGHPKGQGNLSLRALDLARIGQMVLGKGVYDGRRVISAGWIETMLAPHVRIGDTDRYADDYGYFWYAKTQTVNGGAVRVHFASGNGGNKIYVVPSRDMVVAVTSSAYGKGYGQLRSENILKAVLAADQLK</sequence>
<protein>
    <submittedName>
        <fullName evidence="3">Serine hydrolase</fullName>
    </submittedName>
</protein>
<feature type="chain" id="PRO_5046089220" evidence="1">
    <location>
        <begin position="21"/>
        <end position="335"/>
    </location>
</feature>
<dbReference type="InterPro" id="IPR001466">
    <property type="entry name" value="Beta-lactam-related"/>
</dbReference>
<dbReference type="Gene3D" id="3.40.710.10">
    <property type="entry name" value="DD-peptidase/beta-lactamase superfamily"/>
    <property type="match status" value="1"/>
</dbReference>
<dbReference type="PANTHER" id="PTHR43283:SF7">
    <property type="entry name" value="BETA-LACTAMASE-RELATED DOMAIN-CONTAINING PROTEIN"/>
    <property type="match status" value="1"/>
</dbReference>
<keyword evidence="1" id="KW-0732">Signal</keyword>
<evidence type="ECO:0000256" key="1">
    <source>
        <dbReference type="SAM" id="SignalP"/>
    </source>
</evidence>
<keyword evidence="4" id="KW-1185">Reference proteome</keyword>
<accession>A0ABX0FK95</accession>
<name>A0ABX0FK95_9BURK</name>
<dbReference type="Proteomes" id="UP000666369">
    <property type="component" value="Unassembled WGS sequence"/>
</dbReference>
<evidence type="ECO:0000313" key="3">
    <source>
        <dbReference type="EMBL" id="NGZ84950.1"/>
    </source>
</evidence>
<proteinExistence type="predicted"/>